<dbReference type="Proteomes" id="UP000278807">
    <property type="component" value="Unassembled WGS sequence"/>
</dbReference>
<feature type="transmembrane region" description="Helical" evidence="1">
    <location>
        <begin position="83"/>
        <end position="105"/>
    </location>
</feature>
<evidence type="ECO:0000313" key="5">
    <source>
        <dbReference type="WBParaSite" id="HNAJ_0001217401-mRNA-1"/>
    </source>
</evidence>
<accession>A0A0R3TWE4</accession>
<evidence type="ECO:0000313" key="3">
    <source>
        <dbReference type="EMBL" id="VDO12346.1"/>
    </source>
</evidence>
<proteinExistence type="predicted"/>
<evidence type="ECO:0000313" key="4">
    <source>
        <dbReference type="Proteomes" id="UP000278807"/>
    </source>
</evidence>
<feature type="chain" id="PRO_5043132116" evidence="2">
    <location>
        <begin position="22"/>
        <end position="149"/>
    </location>
</feature>
<sequence>MGLSHLTLTILVFALAALAVATVLPYWHCGSLFEDCTQDGAGRRDVMLAMTCCLVIGVTMLAIVCIIDFIHLCSRTRSKAENVARLVLLYIGSILCIAAVILYTVEINQSWSYFLATCGAAFAAQVCLLKQIHSRCCGEYSAGVRIVEH</sequence>
<feature type="transmembrane region" description="Helical" evidence="1">
    <location>
        <begin position="47"/>
        <end position="71"/>
    </location>
</feature>
<evidence type="ECO:0000256" key="2">
    <source>
        <dbReference type="SAM" id="SignalP"/>
    </source>
</evidence>
<keyword evidence="2" id="KW-0732">Signal</keyword>
<dbReference type="EMBL" id="UZAE01014077">
    <property type="protein sequence ID" value="VDO12346.1"/>
    <property type="molecule type" value="Genomic_DNA"/>
</dbReference>
<evidence type="ECO:0000256" key="1">
    <source>
        <dbReference type="SAM" id="Phobius"/>
    </source>
</evidence>
<gene>
    <name evidence="3" type="ORF">HNAJ_LOCUS12163</name>
</gene>
<organism evidence="5">
    <name type="scientific">Rodentolepis nana</name>
    <name type="common">Dwarf tapeworm</name>
    <name type="synonym">Hymenolepis nana</name>
    <dbReference type="NCBI Taxonomy" id="102285"/>
    <lineage>
        <taxon>Eukaryota</taxon>
        <taxon>Metazoa</taxon>
        <taxon>Spiralia</taxon>
        <taxon>Lophotrochozoa</taxon>
        <taxon>Platyhelminthes</taxon>
        <taxon>Cestoda</taxon>
        <taxon>Eucestoda</taxon>
        <taxon>Cyclophyllidea</taxon>
        <taxon>Hymenolepididae</taxon>
        <taxon>Rodentolepis</taxon>
    </lineage>
</organism>
<dbReference type="WBParaSite" id="HNAJ_0001217401-mRNA-1">
    <property type="protein sequence ID" value="HNAJ_0001217401-mRNA-1"/>
    <property type="gene ID" value="HNAJ_0001217401"/>
</dbReference>
<keyword evidence="1" id="KW-0812">Transmembrane</keyword>
<protein>
    <submittedName>
        <fullName evidence="5">Expressed conserved protein</fullName>
    </submittedName>
</protein>
<reference evidence="5" key="1">
    <citation type="submission" date="2017-02" db="UniProtKB">
        <authorList>
            <consortium name="WormBaseParasite"/>
        </authorList>
    </citation>
    <scope>IDENTIFICATION</scope>
</reference>
<keyword evidence="1" id="KW-0472">Membrane</keyword>
<dbReference type="AlphaFoldDB" id="A0A0R3TWE4"/>
<name>A0A0R3TWE4_RODNA</name>
<feature type="signal peptide" evidence="2">
    <location>
        <begin position="1"/>
        <end position="21"/>
    </location>
</feature>
<dbReference type="OrthoDB" id="6240057at2759"/>
<keyword evidence="1" id="KW-1133">Transmembrane helix</keyword>
<keyword evidence="4" id="KW-1185">Reference proteome</keyword>
<reference evidence="3 4" key="2">
    <citation type="submission" date="2018-11" db="EMBL/GenBank/DDBJ databases">
        <authorList>
            <consortium name="Pathogen Informatics"/>
        </authorList>
    </citation>
    <scope>NUCLEOTIDE SEQUENCE [LARGE SCALE GENOMIC DNA]</scope>
</reference>
<feature type="transmembrane region" description="Helical" evidence="1">
    <location>
        <begin position="111"/>
        <end position="129"/>
    </location>
</feature>